<accession>A0A429ZSN2</accession>
<dbReference type="RefSeq" id="WP_126778909.1">
    <property type="nucleotide sequence ID" value="NZ_NGJU01000006.1"/>
</dbReference>
<organism evidence="3 4">
    <name type="scientific">Vagococcus salmoninarum</name>
    <dbReference type="NCBI Taxonomy" id="2739"/>
    <lineage>
        <taxon>Bacteria</taxon>
        <taxon>Bacillati</taxon>
        <taxon>Bacillota</taxon>
        <taxon>Bacilli</taxon>
        <taxon>Lactobacillales</taxon>
        <taxon>Enterococcaceae</taxon>
        <taxon>Vagococcus</taxon>
    </lineage>
</organism>
<dbReference type="EMBL" id="NGJU01000006">
    <property type="protein sequence ID" value="RST96629.1"/>
    <property type="molecule type" value="Genomic_DNA"/>
</dbReference>
<feature type="domain" description="Bro-N" evidence="2">
    <location>
        <begin position="1"/>
        <end position="103"/>
    </location>
</feature>
<dbReference type="Pfam" id="PF02498">
    <property type="entry name" value="Bro-N"/>
    <property type="match status" value="1"/>
</dbReference>
<name>A0A429ZSN2_9ENTE</name>
<dbReference type="PROSITE" id="PS51750">
    <property type="entry name" value="BRO_N"/>
    <property type="match status" value="1"/>
</dbReference>
<dbReference type="OrthoDB" id="9812611at2"/>
<dbReference type="SMART" id="SM01040">
    <property type="entry name" value="Bro-N"/>
    <property type="match status" value="1"/>
</dbReference>
<protein>
    <submittedName>
        <fullName evidence="3">Phage antirepressor protein</fullName>
    </submittedName>
</protein>
<evidence type="ECO:0000256" key="1">
    <source>
        <dbReference type="SAM" id="Coils"/>
    </source>
</evidence>
<dbReference type="AlphaFoldDB" id="A0A429ZSN2"/>
<sequence>MKLQVINEQELLGQDFKVYGDLENPLFLAKDVARWIDYDISNVSKMVKNVDDDEKVITRTNNTSATFLTEDGLYEVLMQSRKPIAKKFKKAVKQILKDIRKHGMYAKDELLENPDLLIEVATKYKEERNKRIELEQEKVLLESTIAEYEPKISYLDMILNSEDTVTVTQIAQDYGMTANQFNKILVELKVQWKVNGQWVLTRIYKGQGYVKSKTAEVPRKNGSLKIVMNTRWTQKGRVMLYELLKAEGYYPEFDLKEIA</sequence>
<evidence type="ECO:0000313" key="3">
    <source>
        <dbReference type="EMBL" id="RST96629.1"/>
    </source>
</evidence>
<gene>
    <name evidence="3" type="ORF">CBF35_05195</name>
</gene>
<dbReference type="InterPro" id="IPR003497">
    <property type="entry name" value="BRO_N_domain"/>
</dbReference>
<reference evidence="3 4" key="1">
    <citation type="submission" date="2017-05" db="EMBL/GenBank/DDBJ databases">
        <title>Vagococcus spp. assemblies.</title>
        <authorList>
            <person name="Gulvik C.A."/>
        </authorList>
    </citation>
    <scope>NUCLEOTIDE SEQUENCE [LARGE SCALE GENOMIC DNA]</scope>
    <source>
        <strain evidence="3 4">NCFB 2777</strain>
    </source>
</reference>
<proteinExistence type="predicted"/>
<keyword evidence="4" id="KW-1185">Reference proteome</keyword>
<comment type="caution">
    <text evidence="3">The sequence shown here is derived from an EMBL/GenBank/DDBJ whole genome shotgun (WGS) entry which is preliminary data.</text>
</comment>
<dbReference type="Proteomes" id="UP000287239">
    <property type="component" value="Unassembled WGS sequence"/>
</dbReference>
<evidence type="ECO:0000259" key="2">
    <source>
        <dbReference type="PROSITE" id="PS51750"/>
    </source>
</evidence>
<dbReference type="InterPro" id="IPR005039">
    <property type="entry name" value="Ant_C"/>
</dbReference>
<feature type="coiled-coil region" evidence="1">
    <location>
        <begin position="117"/>
        <end position="144"/>
    </location>
</feature>
<keyword evidence="1" id="KW-0175">Coiled coil</keyword>
<evidence type="ECO:0000313" key="4">
    <source>
        <dbReference type="Proteomes" id="UP000287239"/>
    </source>
</evidence>
<dbReference type="GO" id="GO:0003677">
    <property type="term" value="F:DNA binding"/>
    <property type="evidence" value="ECO:0007669"/>
    <property type="project" value="InterPro"/>
</dbReference>
<dbReference type="GeneID" id="98567759"/>
<dbReference type="Pfam" id="PF03374">
    <property type="entry name" value="ANT"/>
    <property type="match status" value="1"/>
</dbReference>